<name>A0A8T3BRF5_DENNO</name>
<feature type="domain" description="Phosphatidylinositol N-acetylglucosaminyltransferase subunit H conserved" evidence="3">
    <location>
        <begin position="95"/>
        <end position="158"/>
    </location>
</feature>
<organism evidence="4 5">
    <name type="scientific">Dendrobium nobile</name>
    <name type="common">Orchid</name>
    <dbReference type="NCBI Taxonomy" id="94219"/>
    <lineage>
        <taxon>Eukaryota</taxon>
        <taxon>Viridiplantae</taxon>
        <taxon>Streptophyta</taxon>
        <taxon>Embryophyta</taxon>
        <taxon>Tracheophyta</taxon>
        <taxon>Spermatophyta</taxon>
        <taxon>Magnoliopsida</taxon>
        <taxon>Liliopsida</taxon>
        <taxon>Asparagales</taxon>
        <taxon>Orchidaceae</taxon>
        <taxon>Epidendroideae</taxon>
        <taxon>Malaxideae</taxon>
        <taxon>Dendrobiinae</taxon>
        <taxon>Dendrobium</taxon>
    </lineage>
</organism>
<comment type="similarity">
    <text evidence="2">Belongs to the PIGH family.</text>
</comment>
<dbReference type="PANTHER" id="PTHR15231">
    <property type="entry name" value="PHOSPHATIDYLINOSITOL N-ACETYLGLUCOSAMINYLTRANSFERASE SUBUNIT H"/>
    <property type="match status" value="1"/>
</dbReference>
<reference evidence="4" key="1">
    <citation type="journal article" date="2022" name="Front. Genet.">
        <title>Chromosome-Scale Assembly of the Dendrobium nobile Genome Provides Insights Into the Molecular Mechanism of the Biosynthesis of the Medicinal Active Ingredient of Dendrobium.</title>
        <authorList>
            <person name="Xu Q."/>
            <person name="Niu S.-C."/>
            <person name="Li K.-L."/>
            <person name="Zheng P.-J."/>
            <person name="Zhang X.-J."/>
            <person name="Jia Y."/>
            <person name="Liu Y."/>
            <person name="Niu Y.-X."/>
            <person name="Yu L.-H."/>
            <person name="Chen D.-F."/>
            <person name="Zhang G.-Q."/>
        </authorList>
    </citation>
    <scope>NUCLEOTIDE SEQUENCE</scope>
    <source>
        <tissue evidence="4">Leaf</tissue>
    </source>
</reference>
<comment type="caution">
    <text evidence="4">The sequence shown here is derived from an EMBL/GenBank/DDBJ whole genome shotgun (WGS) entry which is preliminary data.</text>
</comment>
<sequence length="186" mass="21422">MLYSMSFPLSHNDKNKYRYSHHNGDSTCKGIDVHEIFMTKSRVRLLLSHIGILVCLVNCYISLVKDKLCSSSIWKIIVILLFAKFMQYKPVKKESIVILPEFGVQLETHYWSGKIARRFVPGGKILRPVLNECVTPFTCYWSLALILRGEDQLMLVFQELKPPLKLLVPIWKALRSSFDVKEGSST</sequence>
<evidence type="ECO:0000313" key="4">
    <source>
        <dbReference type="EMBL" id="KAI0519805.1"/>
    </source>
</evidence>
<dbReference type="GO" id="GO:0006506">
    <property type="term" value="P:GPI anchor biosynthetic process"/>
    <property type="evidence" value="ECO:0007669"/>
    <property type="project" value="InterPro"/>
</dbReference>
<dbReference type="Proteomes" id="UP000829196">
    <property type="component" value="Unassembled WGS sequence"/>
</dbReference>
<evidence type="ECO:0000259" key="3">
    <source>
        <dbReference type="Pfam" id="PF10181"/>
    </source>
</evidence>
<comment type="pathway">
    <text evidence="1">Glycolipid biosynthesis; glycosylphosphatidylinositol-anchor biosynthesis.</text>
</comment>
<accession>A0A8T3BRF5</accession>
<dbReference type="GO" id="GO:0000506">
    <property type="term" value="C:glycosylphosphatidylinositol-N-acetylglucosaminyltransferase (GPI-GnT) complex"/>
    <property type="evidence" value="ECO:0007669"/>
    <property type="project" value="InterPro"/>
</dbReference>
<protein>
    <recommendedName>
        <fullName evidence="3">Phosphatidylinositol N-acetylglucosaminyltransferase subunit H conserved domain-containing protein</fullName>
    </recommendedName>
</protein>
<dbReference type="EMBL" id="JAGYWB010000006">
    <property type="protein sequence ID" value="KAI0519805.1"/>
    <property type="molecule type" value="Genomic_DNA"/>
</dbReference>
<dbReference type="Pfam" id="PF10181">
    <property type="entry name" value="PIG-H"/>
    <property type="match status" value="1"/>
</dbReference>
<dbReference type="AlphaFoldDB" id="A0A8T3BRF5"/>
<keyword evidence="5" id="KW-1185">Reference proteome</keyword>
<evidence type="ECO:0000256" key="2">
    <source>
        <dbReference type="ARBA" id="ARBA00009610"/>
    </source>
</evidence>
<gene>
    <name evidence="4" type="ORF">KFK09_007266</name>
</gene>
<dbReference type="OrthoDB" id="6256716at2759"/>
<dbReference type="PANTHER" id="PTHR15231:SF1">
    <property type="entry name" value="PHOSPHATIDYLINOSITOL N-ACETYLGLUCOSAMINYLTRANSFERASE SUBUNIT H"/>
    <property type="match status" value="1"/>
</dbReference>
<dbReference type="InterPro" id="IPR019328">
    <property type="entry name" value="PIGH-H_dom"/>
</dbReference>
<proteinExistence type="inferred from homology"/>
<evidence type="ECO:0000313" key="5">
    <source>
        <dbReference type="Proteomes" id="UP000829196"/>
    </source>
</evidence>
<dbReference type="InterPro" id="IPR044215">
    <property type="entry name" value="PIG-H"/>
</dbReference>
<evidence type="ECO:0000256" key="1">
    <source>
        <dbReference type="ARBA" id="ARBA00004687"/>
    </source>
</evidence>